<dbReference type="GO" id="GO:0004151">
    <property type="term" value="F:dihydroorotase activity"/>
    <property type="evidence" value="ECO:0007669"/>
    <property type="project" value="UniProtKB-UniRule"/>
</dbReference>
<dbReference type="InterPro" id="IPR032466">
    <property type="entry name" value="Metal_Hydrolase"/>
</dbReference>
<dbReference type="InterPro" id="IPR024403">
    <property type="entry name" value="DHOase_cat"/>
</dbReference>
<dbReference type="EC" id="3.5.2.3" evidence="6"/>
<dbReference type="GO" id="GO:0006145">
    <property type="term" value="P:purine nucleobase catabolic process"/>
    <property type="evidence" value="ECO:0007669"/>
    <property type="project" value="TreeGrafter"/>
</dbReference>
<dbReference type="PANTHER" id="PTHR43668">
    <property type="entry name" value="ALLANTOINASE"/>
    <property type="match status" value="1"/>
</dbReference>
<evidence type="ECO:0000256" key="3">
    <source>
        <dbReference type="ARBA" id="ARBA00022723"/>
    </source>
</evidence>
<protein>
    <recommendedName>
        <fullName evidence="6">Dihydroorotase</fullName>
        <shortName evidence="6">DHOase</shortName>
        <ecNumber evidence="6">3.5.2.3</ecNumber>
    </recommendedName>
</protein>
<dbReference type="HAMAP" id="MF_00220_B">
    <property type="entry name" value="PyrC_classI_B"/>
    <property type="match status" value="1"/>
</dbReference>
<keyword evidence="5 6" id="KW-0665">Pyrimidine biosynthesis</keyword>
<dbReference type="RefSeq" id="WP_141922616.1">
    <property type="nucleotide sequence ID" value="NZ_VFQC01000001.1"/>
</dbReference>
<reference evidence="8 9" key="1">
    <citation type="submission" date="2019-06" db="EMBL/GenBank/DDBJ databases">
        <title>Sequencing the genomes of 1000 actinobacteria strains.</title>
        <authorList>
            <person name="Klenk H.-P."/>
        </authorList>
    </citation>
    <scope>NUCLEOTIDE SEQUENCE [LARGE SCALE GENOMIC DNA]</scope>
    <source>
        <strain evidence="8 9">DSM 45015</strain>
    </source>
</reference>
<comment type="similarity">
    <text evidence="2 6">Belongs to the metallo-dependent hydrolases superfamily. DHOase family. Class I DHOase subfamily.</text>
</comment>
<evidence type="ECO:0000256" key="4">
    <source>
        <dbReference type="ARBA" id="ARBA00022801"/>
    </source>
</evidence>
<dbReference type="Gene3D" id="2.30.40.10">
    <property type="entry name" value="Urease, subunit C, domain 1"/>
    <property type="match status" value="1"/>
</dbReference>
<comment type="caution">
    <text evidence="8">The sequence shown here is derived from an EMBL/GenBank/DDBJ whole genome shotgun (WGS) entry which is preliminary data.</text>
</comment>
<evidence type="ECO:0000313" key="9">
    <source>
        <dbReference type="Proteomes" id="UP000317422"/>
    </source>
</evidence>
<comment type="catalytic activity">
    <reaction evidence="6">
        <text>(S)-dihydroorotate + H2O = N-carbamoyl-L-aspartate + H(+)</text>
        <dbReference type="Rhea" id="RHEA:24296"/>
        <dbReference type="ChEBI" id="CHEBI:15377"/>
        <dbReference type="ChEBI" id="CHEBI:15378"/>
        <dbReference type="ChEBI" id="CHEBI:30864"/>
        <dbReference type="ChEBI" id="CHEBI:32814"/>
        <dbReference type="EC" id="3.5.2.3"/>
    </reaction>
</comment>
<dbReference type="InterPro" id="IPR004722">
    <property type="entry name" value="DHOase"/>
</dbReference>
<organism evidence="8 9">
    <name type="scientific">Haloactinospora alba</name>
    <dbReference type="NCBI Taxonomy" id="405555"/>
    <lineage>
        <taxon>Bacteria</taxon>
        <taxon>Bacillati</taxon>
        <taxon>Actinomycetota</taxon>
        <taxon>Actinomycetes</taxon>
        <taxon>Streptosporangiales</taxon>
        <taxon>Nocardiopsidaceae</taxon>
        <taxon>Haloactinospora</taxon>
    </lineage>
</organism>
<sequence>MSETYLIRGVRPAGAAPTDVLVSEGTVVATGTDLESAGATVVEADGLIALPGLVDLHTHLREPGREDAETVASGSRAAAKGGYAAVHAMANTNPVADTAGVVEQVWRLGRDAGYCDVQPVGAVTHGLGGSHLAELGAMADSMATVRMFSDDGVCVSDALLMRRALEYVKAFDGVVAQHAQEPRLTENAQMNEGVVSDQLGLAGWPAVAEEAIIARDCLLTEHVDSRLHVCHVSTKGAVQIIRWAKSRGCNVTAEVTPHHLLLTDELAHSYDPSYKVNPPLRTEDDVRALREGLADGTIDCVATDHAPHPTEAKETEWATAAMGMLGLETALPVVQRTMVDTGLLDWAGVAERMSRIPARIGRLAGHGRPIAAGEPATFTLYDPQAGGEVSPDALVSKSRNTPYRGMRMSGRVVATFLRGVPTVLEGEIQ</sequence>
<keyword evidence="4 6" id="KW-0378">Hydrolase</keyword>
<dbReference type="NCBIfam" id="NF006836">
    <property type="entry name" value="PRK09357.1-1"/>
    <property type="match status" value="1"/>
</dbReference>
<dbReference type="Proteomes" id="UP000317422">
    <property type="component" value="Unassembled WGS sequence"/>
</dbReference>
<feature type="domain" description="Dihydroorotase catalytic" evidence="7">
    <location>
        <begin position="48"/>
        <end position="235"/>
    </location>
</feature>
<feature type="binding site" evidence="6">
    <location>
        <position position="91"/>
    </location>
    <ligand>
        <name>substrate</name>
    </ligand>
</feature>
<dbReference type="UniPathway" id="UPA00070">
    <property type="reaction ID" value="UER00117"/>
</dbReference>
<feature type="binding site" evidence="6">
    <location>
        <position position="178"/>
    </location>
    <ligand>
        <name>Zn(2+)</name>
        <dbReference type="ChEBI" id="CHEBI:29105"/>
        <label>2</label>
    </ligand>
</feature>
<dbReference type="Gene3D" id="3.20.20.140">
    <property type="entry name" value="Metal-dependent hydrolases"/>
    <property type="match status" value="1"/>
</dbReference>
<dbReference type="OrthoDB" id="9803027at2"/>
<dbReference type="GO" id="GO:0005737">
    <property type="term" value="C:cytoplasm"/>
    <property type="evidence" value="ECO:0007669"/>
    <property type="project" value="TreeGrafter"/>
</dbReference>
<feature type="binding site" evidence="6">
    <location>
        <position position="231"/>
    </location>
    <ligand>
        <name>Zn(2+)</name>
        <dbReference type="ChEBI" id="CHEBI:29105"/>
        <label>2</label>
    </ligand>
</feature>
<comment type="pathway">
    <text evidence="6">Pyrimidine metabolism; UMP biosynthesis via de novo pathway; (S)-dihydroorotate from bicarbonate: step 3/3.</text>
</comment>
<dbReference type="PROSITE" id="PS00483">
    <property type="entry name" value="DIHYDROOROTASE_2"/>
    <property type="match status" value="1"/>
</dbReference>
<dbReference type="SUPFAM" id="SSF51556">
    <property type="entry name" value="Metallo-dependent hydrolases"/>
    <property type="match status" value="1"/>
</dbReference>
<feature type="binding site" evidence="6">
    <location>
        <position position="277"/>
    </location>
    <ligand>
        <name>substrate</name>
    </ligand>
</feature>
<feature type="binding site" evidence="6">
    <location>
        <position position="59"/>
    </location>
    <ligand>
        <name>Zn(2+)</name>
        <dbReference type="ChEBI" id="CHEBI:29105"/>
        <label>1</label>
    </ligand>
</feature>
<feature type="binding site" evidence="6">
    <location>
        <position position="304"/>
    </location>
    <ligand>
        <name>Zn(2+)</name>
        <dbReference type="ChEBI" id="CHEBI:29105"/>
        <label>1</label>
    </ligand>
</feature>
<comment type="function">
    <text evidence="1 6">Catalyzes the reversible cyclization of carbamoyl aspartate to dihydroorotate.</text>
</comment>
<feature type="binding site" evidence="6">
    <location>
        <position position="151"/>
    </location>
    <ligand>
        <name>Zn(2+)</name>
        <dbReference type="ChEBI" id="CHEBI:29105"/>
        <label>1</label>
    </ligand>
</feature>
<keyword evidence="6" id="KW-0862">Zinc</keyword>
<evidence type="ECO:0000256" key="6">
    <source>
        <dbReference type="HAMAP-Rule" id="MF_00220"/>
    </source>
</evidence>
<dbReference type="GO" id="GO:0044205">
    <property type="term" value="P:'de novo' UMP biosynthetic process"/>
    <property type="evidence" value="ECO:0007669"/>
    <property type="project" value="UniProtKB-UniRule"/>
</dbReference>
<feature type="binding site" evidence="6">
    <location>
        <position position="57"/>
    </location>
    <ligand>
        <name>Zn(2+)</name>
        <dbReference type="ChEBI" id="CHEBI:29105"/>
        <label>1</label>
    </ligand>
</feature>
<feature type="binding site" evidence="6">
    <location>
        <begin position="59"/>
        <end position="61"/>
    </location>
    <ligand>
        <name>substrate</name>
    </ligand>
</feature>
<dbReference type="EMBL" id="VFQC01000001">
    <property type="protein sequence ID" value="TQN31342.1"/>
    <property type="molecule type" value="Genomic_DNA"/>
</dbReference>
<dbReference type="SUPFAM" id="SSF51338">
    <property type="entry name" value="Composite domain of metallo-dependent hydrolases"/>
    <property type="match status" value="1"/>
</dbReference>
<feature type="binding site" evidence="6">
    <location>
        <position position="308"/>
    </location>
    <ligand>
        <name>substrate</name>
    </ligand>
</feature>
<evidence type="ECO:0000256" key="5">
    <source>
        <dbReference type="ARBA" id="ARBA00022975"/>
    </source>
</evidence>
<dbReference type="PANTHER" id="PTHR43668:SF2">
    <property type="entry name" value="ALLANTOINASE"/>
    <property type="match status" value="1"/>
</dbReference>
<accession>A0A543NHM4</accession>
<dbReference type="AlphaFoldDB" id="A0A543NHM4"/>
<evidence type="ECO:0000256" key="1">
    <source>
        <dbReference type="ARBA" id="ARBA00002368"/>
    </source>
</evidence>
<keyword evidence="9" id="KW-1185">Reference proteome</keyword>
<comment type="caution">
    <text evidence="6">Lacks conserved residue(s) required for the propagation of feature annotation.</text>
</comment>
<dbReference type="InterPro" id="IPR011059">
    <property type="entry name" value="Metal-dep_hydrolase_composite"/>
</dbReference>
<dbReference type="Pfam" id="PF12890">
    <property type="entry name" value="DHOase"/>
    <property type="match status" value="1"/>
</dbReference>
<dbReference type="CDD" id="cd01317">
    <property type="entry name" value="DHOase_IIa"/>
    <property type="match status" value="1"/>
</dbReference>
<feature type="active site" evidence="6">
    <location>
        <position position="304"/>
    </location>
</feature>
<name>A0A543NHM4_9ACTN</name>
<gene>
    <name evidence="6" type="primary">pyrC</name>
    <name evidence="8" type="ORF">FHX37_1243</name>
</gene>
<dbReference type="NCBIfam" id="TIGR00857">
    <property type="entry name" value="pyrC_multi"/>
    <property type="match status" value="1"/>
</dbReference>
<dbReference type="GO" id="GO:0004038">
    <property type="term" value="F:allantoinase activity"/>
    <property type="evidence" value="ECO:0007669"/>
    <property type="project" value="TreeGrafter"/>
</dbReference>
<keyword evidence="3 6" id="KW-0479">Metal-binding</keyword>
<evidence type="ECO:0000259" key="7">
    <source>
        <dbReference type="Pfam" id="PF12890"/>
    </source>
</evidence>
<evidence type="ECO:0000256" key="2">
    <source>
        <dbReference type="ARBA" id="ARBA00010286"/>
    </source>
</evidence>
<evidence type="ECO:0000313" key="8">
    <source>
        <dbReference type="EMBL" id="TQN31342.1"/>
    </source>
</evidence>
<proteinExistence type="inferred from homology"/>
<dbReference type="InterPro" id="IPR002195">
    <property type="entry name" value="Dihydroorotase_CS"/>
</dbReference>
<dbReference type="InterPro" id="IPR050138">
    <property type="entry name" value="DHOase/Allantoinase_Hydrolase"/>
</dbReference>
<feature type="binding site" evidence="6">
    <location>
        <position position="151"/>
    </location>
    <ligand>
        <name>Zn(2+)</name>
        <dbReference type="ChEBI" id="CHEBI:29105"/>
        <label>2</label>
    </ligand>
</feature>
<comment type="cofactor">
    <cofactor evidence="6">
        <name>Zn(2+)</name>
        <dbReference type="ChEBI" id="CHEBI:29105"/>
    </cofactor>
    <text evidence="6">Binds 2 Zn(2+) ions per subunit.</text>
</comment>
<dbReference type="GO" id="GO:0008270">
    <property type="term" value="F:zinc ion binding"/>
    <property type="evidence" value="ECO:0007669"/>
    <property type="project" value="UniProtKB-UniRule"/>
</dbReference>